<evidence type="ECO:0000313" key="1">
    <source>
        <dbReference type="EMBL" id="UXH46790.1"/>
    </source>
</evidence>
<proteinExistence type="predicted"/>
<sequence length="217" mass="25195">MLIYQGFQQAKGSERNGNEQISPYNGCIPDKHYKELHKLIDKQGNSMNIQLRQATEEQIDTIMDVYIRCKHDLDEKGLLQWNDHYPSREYFEEELGDGNLYVLMVDDELAGSATLNEWQSPEWSDIPWKLGNEWVIHALFLDPLQQGNGLGTVFMKKCEELAGEKGYESIRLDAYSRNTGANALYEKIGYEYRGSVYFTSKPEGHQEYRCYEKEVTL</sequence>
<keyword evidence="2" id="KW-1185">Reference proteome</keyword>
<reference evidence="1" key="1">
    <citation type="submission" date="2022-09" db="EMBL/GenBank/DDBJ databases">
        <title>Complete genome sequence of Rossellomorea vietnamensis strain RL-WG62, a newly isolated PGPR with the potential for plant salinity stress alleviation.</title>
        <authorList>
            <person name="Ren L."/>
            <person name="Wang G."/>
            <person name="Hu H."/>
        </authorList>
    </citation>
    <scope>NUCLEOTIDE SEQUENCE</scope>
    <source>
        <strain evidence="1">RL-WG62</strain>
    </source>
</reference>
<name>A0ACD4CDV0_9BACI</name>
<dbReference type="Proteomes" id="UP001064027">
    <property type="component" value="Chromosome"/>
</dbReference>
<protein>
    <submittedName>
        <fullName evidence="1">GNAT family N-acetyltransferase</fullName>
    </submittedName>
</protein>
<evidence type="ECO:0000313" key="2">
    <source>
        <dbReference type="Proteomes" id="UP001064027"/>
    </source>
</evidence>
<accession>A0ACD4CDV0</accession>
<dbReference type="EMBL" id="CP104558">
    <property type="protein sequence ID" value="UXH46790.1"/>
    <property type="molecule type" value="Genomic_DNA"/>
</dbReference>
<organism evidence="1 2">
    <name type="scientific">Rossellomorea vietnamensis</name>
    <dbReference type="NCBI Taxonomy" id="218284"/>
    <lineage>
        <taxon>Bacteria</taxon>
        <taxon>Bacillati</taxon>
        <taxon>Bacillota</taxon>
        <taxon>Bacilli</taxon>
        <taxon>Bacillales</taxon>
        <taxon>Bacillaceae</taxon>
        <taxon>Rossellomorea</taxon>
    </lineage>
</organism>
<gene>
    <name evidence="1" type="ORF">N5C46_11850</name>
</gene>